<evidence type="ECO:0000313" key="5">
    <source>
        <dbReference type="EMBL" id="KAF5848321.1"/>
    </source>
</evidence>
<dbReference type="AlphaFoldDB" id="A0A8H5ZDK6"/>
<keyword evidence="2" id="KW-0808">Transferase</keyword>
<dbReference type="GO" id="GO:0008171">
    <property type="term" value="F:O-methyltransferase activity"/>
    <property type="evidence" value="ECO:0007669"/>
    <property type="project" value="InterPro"/>
</dbReference>
<dbReference type="InterPro" id="IPR036388">
    <property type="entry name" value="WH-like_DNA-bd_sf"/>
</dbReference>
<dbReference type="Gene3D" id="1.10.10.10">
    <property type="entry name" value="Winged helix-like DNA-binding domain superfamily/Winged helix DNA-binding domain"/>
    <property type="match status" value="1"/>
</dbReference>
<dbReference type="SUPFAM" id="SSF53335">
    <property type="entry name" value="S-adenosyl-L-methionine-dependent methyltransferases"/>
    <property type="match status" value="1"/>
</dbReference>
<dbReference type="PROSITE" id="PS51683">
    <property type="entry name" value="SAM_OMT_II"/>
    <property type="match status" value="1"/>
</dbReference>
<dbReference type="Gene3D" id="3.40.50.150">
    <property type="entry name" value="Vaccinia Virus protein VP39"/>
    <property type="match status" value="1"/>
</dbReference>
<dbReference type="Pfam" id="PF00891">
    <property type="entry name" value="Methyltransf_2"/>
    <property type="match status" value="1"/>
</dbReference>
<accession>A0A8H5ZDK6</accession>
<name>A0A8H5ZDK6_COCSA</name>
<keyword evidence="1" id="KW-0489">Methyltransferase</keyword>
<dbReference type="Proteomes" id="UP000624244">
    <property type="component" value="Unassembled WGS sequence"/>
</dbReference>
<dbReference type="EMBL" id="WNKQ01000011">
    <property type="protein sequence ID" value="KAF5848321.1"/>
    <property type="molecule type" value="Genomic_DNA"/>
</dbReference>
<proteinExistence type="predicted"/>
<sequence>MSSPSSRIGELAATIAHHTTRVDKFLSGNNLPQPSFDTHGPVDLGLPSEIEESRVAVLQATQELNDLLQGPRELIFNHQHNFLAHLKLISRYDIAHKVPMNGERTFKDLAAEIGIDEGALTRILRMGIAYRVFQEPRPGVIKHSAASRQIADDTRAAGWVAANVDEMWPAAEKLVDALEKWPEAAEPNHTGFSLGHETELSFYQALASDPERARRFGEGMSFFTTGDGFSLRHLTDGYSWNSIASGTVVDMGGSHGDAAFALAQKYPNLHLVVQDLPEVIANSKEQEGLNVTFMVHNFFEEQPVKNADVYYYRWTLHNWSDKYCLKALRALIPALKKGARLLIVDTVMPPPGTLPNNLERKLRGIDLTMLEIGNAKERSLDEWKTLLQDADARFKFRDMHHPQGSNLAIVEAVWEE</sequence>
<comment type="caution">
    <text evidence="5">The sequence shown here is derived from an EMBL/GenBank/DDBJ whole genome shotgun (WGS) entry which is preliminary data.</text>
</comment>
<evidence type="ECO:0000256" key="1">
    <source>
        <dbReference type="ARBA" id="ARBA00022603"/>
    </source>
</evidence>
<dbReference type="InterPro" id="IPR029063">
    <property type="entry name" value="SAM-dependent_MTases_sf"/>
</dbReference>
<dbReference type="OMA" id="MGIAYRV"/>
<dbReference type="SUPFAM" id="SSF46785">
    <property type="entry name" value="Winged helix' DNA-binding domain"/>
    <property type="match status" value="1"/>
</dbReference>
<dbReference type="PANTHER" id="PTHR43712:SF12">
    <property type="entry name" value="STERIGMATOCYSTIN 8-O-METHYLTRANSFERASE"/>
    <property type="match status" value="1"/>
</dbReference>
<evidence type="ECO:0000313" key="6">
    <source>
        <dbReference type="Proteomes" id="UP000624244"/>
    </source>
</evidence>
<protein>
    <recommendedName>
        <fullName evidence="4">O-methyltransferase C-terminal domain-containing protein</fullName>
    </recommendedName>
</protein>
<organism evidence="5 6">
    <name type="scientific">Cochliobolus sativus</name>
    <name type="common">Common root rot and spot blotch fungus</name>
    <name type="synonym">Bipolaris sorokiniana</name>
    <dbReference type="NCBI Taxonomy" id="45130"/>
    <lineage>
        <taxon>Eukaryota</taxon>
        <taxon>Fungi</taxon>
        <taxon>Dikarya</taxon>
        <taxon>Ascomycota</taxon>
        <taxon>Pezizomycotina</taxon>
        <taxon>Dothideomycetes</taxon>
        <taxon>Pleosporomycetidae</taxon>
        <taxon>Pleosporales</taxon>
        <taxon>Pleosporineae</taxon>
        <taxon>Pleosporaceae</taxon>
        <taxon>Bipolaris</taxon>
    </lineage>
</organism>
<keyword evidence="3" id="KW-0949">S-adenosyl-L-methionine</keyword>
<feature type="domain" description="O-methyltransferase C-terminal" evidence="4">
    <location>
        <begin position="202"/>
        <end position="390"/>
    </location>
</feature>
<gene>
    <name evidence="5" type="ORF">GGP41_005708</name>
</gene>
<dbReference type="InterPro" id="IPR016461">
    <property type="entry name" value="COMT-like"/>
</dbReference>
<reference evidence="5" key="1">
    <citation type="submission" date="2019-11" db="EMBL/GenBank/DDBJ databases">
        <title>Bipolaris sorokiniana Genome sequencing.</title>
        <authorList>
            <person name="Wang H."/>
        </authorList>
    </citation>
    <scope>NUCLEOTIDE SEQUENCE</scope>
</reference>
<evidence type="ECO:0000256" key="3">
    <source>
        <dbReference type="ARBA" id="ARBA00022691"/>
    </source>
</evidence>
<evidence type="ECO:0000256" key="2">
    <source>
        <dbReference type="ARBA" id="ARBA00022679"/>
    </source>
</evidence>
<evidence type="ECO:0000259" key="4">
    <source>
        <dbReference type="Pfam" id="PF00891"/>
    </source>
</evidence>
<dbReference type="InterPro" id="IPR036390">
    <property type="entry name" value="WH_DNA-bd_sf"/>
</dbReference>
<dbReference type="PANTHER" id="PTHR43712">
    <property type="entry name" value="PUTATIVE (AFU_ORTHOLOGUE AFUA_4G14580)-RELATED"/>
    <property type="match status" value="1"/>
</dbReference>
<dbReference type="GO" id="GO:0032259">
    <property type="term" value="P:methylation"/>
    <property type="evidence" value="ECO:0007669"/>
    <property type="project" value="UniProtKB-KW"/>
</dbReference>
<dbReference type="InterPro" id="IPR001077">
    <property type="entry name" value="COMT_C"/>
</dbReference>